<evidence type="ECO:0000313" key="10">
    <source>
        <dbReference type="Proteomes" id="UP000271272"/>
    </source>
</evidence>
<dbReference type="InterPro" id="IPR003593">
    <property type="entry name" value="AAA+_ATPase"/>
</dbReference>
<comment type="subcellular location">
    <subcellularLocation>
        <location evidence="1">Cell membrane</location>
        <topology evidence="1">Peripheral membrane protein</topology>
    </subcellularLocation>
</comment>
<dbReference type="AlphaFoldDB" id="A0A3P1V6G5"/>
<comment type="similarity">
    <text evidence="2">Belongs to the ABC transporter superfamily.</text>
</comment>
<keyword evidence="10" id="KW-1185">Reference proteome</keyword>
<dbReference type="RefSeq" id="WP_124933784.1">
    <property type="nucleotide sequence ID" value="NZ_RQZC01000009.1"/>
</dbReference>
<dbReference type="Proteomes" id="UP000271272">
    <property type="component" value="Unassembled WGS sequence"/>
</dbReference>
<dbReference type="SUPFAM" id="SSF52540">
    <property type="entry name" value="P-loop containing nucleoside triphosphate hydrolases"/>
    <property type="match status" value="1"/>
</dbReference>
<keyword evidence="5 9" id="KW-0067">ATP-binding</keyword>
<evidence type="ECO:0000256" key="7">
    <source>
        <dbReference type="SAM" id="MobiDB-lite"/>
    </source>
</evidence>
<accession>A0A3P1V6G5</accession>
<feature type="compositionally biased region" description="Gly residues" evidence="7">
    <location>
        <begin position="264"/>
        <end position="276"/>
    </location>
</feature>
<evidence type="ECO:0000256" key="3">
    <source>
        <dbReference type="ARBA" id="ARBA00022448"/>
    </source>
</evidence>
<dbReference type="GO" id="GO:0046677">
    <property type="term" value="P:response to antibiotic"/>
    <property type="evidence" value="ECO:0007669"/>
    <property type="project" value="UniProtKB-KW"/>
</dbReference>
<dbReference type="GO" id="GO:0016887">
    <property type="term" value="F:ATP hydrolysis activity"/>
    <property type="evidence" value="ECO:0007669"/>
    <property type="project" value="InterPro"/>
</dbReference>
<keyword evidence="6" id="KW-0046">Antibiotic resistance</keyword>
<evidence type="ECO:0000259" key="8">
    <source>
        <dbReference type="PROSITE" id="PS50893"/>
    </source>
</evidence>
<gene>
    <name evidence="9" type="ORF">EII10_06960</name>
</gene>
<dbReference type="PROSITE" id="PS00211">
    <property type="entry name" value="ABC_TRANSPORTER_1"/>
    <property type="match status" value="1"/>
</dbReference>
<dbReference type="OrthoDB" id="9804819at2"/>
<evidence type="ECO:0000256" key="1">
    <source>
        <dbReference type="ARBA" id="ARBA00004202"/>
    </source>
</evidence>
<dbReference type="CDD" id="cd03230">
    <property type="entry name" value="ABC_DR_subfamily_A"/>
    <property type="match status" value="1"/>
</dbReference>
<dbReference type="InterPro" id="IPR027417">
    <property type="entry name" value="P-loop_NTPase"/>
</dbReference>
<name>A0A3P1V6G5_9ACTO</name>
<dbReference type="PROSITE" id="PS50893">
    <property type="entry name" value="ABC_TRANSPORTER_2"/>
    <property type="match status" value="1"/>
</dbReference>
<keyword evidence="3" id="KW-0813">Transport</keyword>
<dbReference type="PANTHER" id="PTHR42711:SF5">
    <property type="entry name" value="ABC TRANSPORTER ATP-BINDING PROTEIN NATA"/>
    <property type="match status" value="1"/>
</dbReference>
<dbReference type="Pfam" id="PF00005">
    <property type="entry name" value="ABC_tran"/>
    <property type="match status" value="1"/>
</dbReference>
<sequence>MSISTRLPSRPCPAIDVAGLVKAFGPLRALDGLDLSVPAGQVHGFLGPNGAGKSTTIRVLLGMYRRDAGAVRVLGMDPRHDAGAITRATAYVPGDVALWPGLTGAQTLDALAGLRGRRDRRREEELVEAFSLDPSKPVRSYSKGNRQKVMLVAALAAPCELLILDEPTSGLDPLQSEVFMRCVRQAADEGRTVLMSSHIMAEVDRLCDAVTIIKDGRAVESGPMSELRHLRASRLTCLLPPGAVLARGRAGACGRLPRLRRPGGRGGPRGGGTGGEMGVAGVRALPRPDAQGRFAASVPADQVPAVLGALIKAGARELTCAPVSLDEVFLEHYEAAAR</sequence>
<evidence type="ECO:0000256" key="5">
    <source>
        <dbReference type="ARBA" id="ARBA00022840"/>
    </source>
</evidence>
<dbReference type="InterPro" id="IPR050763">
    <property type="entry name" value="ABC_transporter_ATP-binding"/>
</dbReference>
<organism evidence="9 10">
    <name type="scientific">Actinomyces bowdenii</name>
    <dbReference type="NCBI Taxonomy" id="131109"/>
    <lineage>
        <taxon>Bacteria</taxon>
        <taxon>Bacillati</taxon>
        <taxon>Actinomycetota</taxon>
        <taxon>Actinomycetes</taxon>
        <taxon>Actinomycetales</taxon>
        <taxon>Actinomycetaceae</taxon>
        <taxon>Actinomyces</taxon>
    </lineage>
</organism>
<comment type="caution">
    <text evidence="9">The sequence shown here is derived from an EMBL/GenBank/DDBJ whole genome shotgun (WGS) entry which is preliminary data.</text>
</comment>
<evidence type="ECO:0000256" key="2">
    <source>
        <dbReference type="ARBA" id="ARBA00005417"/>
    </source>
</evidence>
<dbReference type="EMBL" id="RQZC01000009">
    <property type="protein sequence ID" value="RRD29246.1"/>
    <property type="molecule type" value="Genomic_DNA"/>
</dbReference>
<dbReference type="GO" id="GO:0005886">
    <property type="term" value="C:plasma membrane"/>
    <property type="evidence" value="ECO:0007669"/>
    <property type="project" value="UniProtKB-SubCell"/>
</dbReference>
<dbReference type="InterPro" id="IPR017871">
    <property type="entry name" value="ABC_transporter-like_CS"/>
</dbReference>
<reference evidence="9 10" key="1">
    <citation type="submission" date="2018-11" db="EMBL/GenBank/DDBJ databases">
        <title>Genomes From Bacteria Associated with the Canine Oral Cavity: a Test Case for Automated Genome-Based Taxonomic Assignment.</title>
        <authorList>
            <person name="Coil D.A."/>
            <person name="Jospin G."/>
            <person name="Darling A.E."/>
            <person name="Wallis C."/>
            <person name="Davis I.J."/>
            <person name="Harris S."/>
            <person name="Eisen J.A."/>
            <person name="Holcombe L.J."/>
            <person name="O'Flynn C."/>
        </authorList>
    </citation>
    <scope>NUCLEOTIDE SEQUENCE [LARGE SCALE GENOMIC DNA]</scope>
    <source>
        <strain evidence="9 10">OH5050</strain>
    </source>
</reference>
<protein>
    <submittedName>
        <fullName evidence="9">ABC transporter ATP-binding protein</fullName>
    </submittedName>
</protein>
<feature type="region of interest" description="Disordered" evidence="7">
    <location>
        <begin position="256"/>
        <end position="276"/>
    </location>
</feature>
<evidence type="ECO:0000256" key="4">
    <source>
        <dbReference type="ARBA" id="ARBA00022741"/>
    </source>
</evidence>
<dbReference type="PANTHER" id="PTHR42711">
    <property type="entry name" value="ABC TRANSPORTER ATP-BINDING PROTEIN"/>
    <property type="match status" value="1"/>
</dbReference>
<dbReference type="SMART" id="SM00382">
    <property type="entry name" value="AAA"/>
    <property type="match status" value="1"/>
</dbReference>
<keyword evidence="4" id="KW-0547">Nucleotide-binding</keyword>
<proteinExistence type="inferred from homology"/>
<dbReference type="InterPro" id="IPR003439">
    <property type="entry name" value="ABC_transporter-like_ATP-bd"/>
</dbReference>
<evidence type="ECO:0000313" key="9">
    <source>
        <dbReference type="EMBL" id="RRD29246.1"/>
    </source>
</evidence>
<dbReference type="GO" id="GO:0005524">
    <property type="term" value="F:ATP binding"/>
    <property type="evidence" value="ECO:0007669"/>
    <property type="project" value="UniProtKB-KW"/>
</dbReference>
<feature type="domain" description="ABC transporter" evidence="8">
    <location>
        <begin position="15"/>
        <end position="240"/>
    </location>
</feature>
<dbReference type="Gene3D" id="3.40.50.300">
    <property type="entry name" value="P-loop containing nucleotide triphosphate hydrolases"/>
    <property type="match status" value="1"/>
</dbReference>
<evidence type="ECO:0000256" key="6">
    <source>
        <dbReference type="ARBA" id="ARBA00023251"/>
    </source>
</evidence>